<dbReference type="InterPro" id="IPR050266">
    <property type="entry name" value="AB_hydrolase_sf"/>
</dbReference>
<name>A0ABQ3ZBV8_9ACTN</name>
<keyword evidence="2" id="KW-0378">Hydrolase</keyword>
<dbReference type="SUPFAM" id="SSF53474">
    <property type="entry name" value="alpha/beta-Hydrolases"/>
    <property type="match status" value="1"/>
</dbReference>
<gene>
    <name evidence="2" type="ORF">Adu01nite_86780</name>
</gene>
<dbReference type="GO" id="GO:0016787">
    <property type="term" value="F:hydrolase activity"/>
    <property type="evidence" value="ECO:0007669"/>
    <property type="project" value="UniProtKB-KW"/>
</dbReference>
<dbReference type="PANTHER" id="PTHR43798:SF33">
    <property type="entry name" value="HYDROLASE, PUTATIVE (AFU_ORTHOLOGUE AFUA_2G14860)-RELATED"/>
    <property type="match status" value="1"/>
</dbReference>
<sequence length="274" mass="29033">METFPSYDGTQLAFHRVGAGSPLICLPGGAMRASAYLGTLGGLAADHELLLLDLRGTGSSSAPSDPDTYRADRQAADVEALRVHLGLDGIALAGHSAGAAVATHYAAAHPDRLTHLVLINPSPRVVGLEISDADRQQVMEQRRDEPWFPEAFAALQRLWAGEATEADWDAIAPFNYGTWDADARADVALPRNVEAGAVYYAADPLDASALAAVKAPVLLITGEYDPQIPPHRAPDYAALFPNATVAVAAGAAHSTFVDDPAWFRATVADFLRSR</sequence>
<dbReference type="RefSeq" id="WP_203735173.1">
    <property type="nucleotide sequence ID" value="NZ_BAAATX010000061.1"/>
</dbReference>
<organism evidence="2 3">
    <name type="scientific">Paractinoplanes durhamensis</name>
    <dbReference type="NCBI Taxonomy" id="113563"/>
    <lineage>
        <taxon>Bacteria</taxon>
        <taxon>Bacillati</taxon>
        <taxon>Actinomycetota</taxon>
        <taxon>Actinomycetes</taxon>
        <taxon>Micromonosporales</taxon>
        <taxon>Micromonosporaceae</taxon>
        <taxon>Paractinoplanes</taxon>
    </lineage>
</organism>
<proteinExistence type="predicted"/>
<accession>A0ABQ3ZBV8</accession>
<dbReference type="InterPro" id="IPR000073">
    <property type="entry name" value="AB_hydrolase_1"/>
</dbReference>
<evidence type="ECO:0000313" key="3">
    <source>
        <dbReference type="Proteomes" id="UP000637628"/>
    </source>
</evidence>
<evidence type="ECO:0000259" key="1">
    <source>
        <dbReference type="Pfam" id="PF00561"/>
    </source>
</evidence>
<reference evidence="2 3" key="1">
    <citation type="submission" date="2021-01" db="EMBL/GenBank/DDBJ databases">
        <title>Whole genome shotgun sequence of Actinoplanes durhamensis NBRC 14914.</title>
        <authorList>
            <person name="Komaki H."/>
            <person name="Tamura T."/>
        </authorList>
    </citation>
    <scope>NUCLEOTIDE SEQUENCE [LARGE SCALE GENOMIC DNA]</scope>
    <source>
        <strain evidence="2 3">NBRC 14914</strain>
    </source>
</reference>
<dbReference type="EMBL" id="BOML01000077">
    <property type="protein sequence ID" value="GIE07328.1"/>
    <property type="molecule type" value="Genomic_DNA"/>
</dbReference>
<dbReference type="Pfam" id="PF00561">
    <property type="entry name" value="Abhydrolase_1"/>
    <property type="match status" value="1"/>
</dbReference>
<evidence type="ECO:0000313" key="2">
    <source>
        <dbReference type="EMBL" id="GIE07328.1"/>
    </source>
</evidence>
<dbReference type="Gene3D" id="3.40.50.1820">
    <property type="entry name" value="alpha/beta hydrolase"/>
    <property type="match status" value="1"/>
</dbReference>
<protein>
    <submittedName>
        <fullName evidence="2">Hydrolase</fullName>
    </submittedName>
</protein>
<dbReference type="Proteomes" id="UP000637628">
    <property type="component" value="Unassembled WGS sequence"/>
</dbReference>
<dbReference type="PANTHER" id="PTHR43798">
    <property type="entry name" value="MONOACYLGLYCEROL LIPASE"/>
    <property type="match status" value="1"/>
</dbReference>
<dbReference type="InterPro" id="IPR029058">
    <property type="entry name" value="AB_hydrolase_fold"/>
</dbReference>
<keyword evidence="3" id="KW-1185">Reference proteome</keyword>
<feature type="domain" description="AB hydrolase-1" evidence="1">
    <location>
        <begin position="22"/>
        <end position="260"/>
    </location>
</feature>
<dbReference type="PRINTS" id="PR00111">
    <property type="entry name" value="ABHYDROLASE"/>
</dbReference>
<comment type="caution">
    <text evidence="2">The sequence shown here is derived from an EMBL/GenBank/DDBJ whole genome shotgun (WGS) entry which is preliminary data.</text>
</comment>